<dbReference type="Proteomes" id="UP000762676">
    <property type="component" value="Unassembled WGS sequence"/>
</dbReference>
<keyword evidence="1" id="KW-1133">Transmembrane helix</keyword>
<keyword evidence="1" id="KW-0472">Membrane</keyword>
<keyword evidence="1" id="KW-0812">Transmembrane</keyword>
<dbReference type="EMBL" id="BMAT01006778">
    <property type="protein sequence ID" value="GFS19857.1"/>
    <property type="molecule type" value="Genomic_DNA"/>
</dbReference>
<sequence>MPIAPRGLVNRQDKQARFNSAVGRLLPGMARSAAVDKQNAVSLIWFTLKILLLFVLGRALVRDPGGDAEFNYLLACKDDGLVILRDNSVD</sequence>
<organism evidence="2 3">
    <name type="scientific">Elysia marginata</name>
    <dbReference type="NCBI Taxonomy" id="1093978"/>
    <lineage>
        <taxon>Eukaryota</taxon>
        <taxon>Metazoa</taxon>
        <taxon>Spiralia</taxon>
        <taxon>Lophotrochozoa</taxon>
        <taxon>Mollusca</taxon>
        <taxon>Gastropoda</taxon>
        <taxon>Heterobranchia</taxon>
        <taxon>Euthyneura</taxon>
        <taxon>Panpulmonata</taxon>
        <taxon>Sacoglossa</taxon>
        <taxon>Placobranchoidea</taxon>
        <taxon>Plakobranchidae</taxon>
        <taxon>Elysia</taxon>
    </lineage>
</organism>
<protein>
    <submittedName>
        <fullName evidence="2">Uncharacterized protein</fullName>
    </submittedName>
</protein>
<evidence type="ECO:0000256" key="1">
    <source>
        <dbReference type="SAM" id="Phobius"/>
    </source>
</evidence>
<evidence type="ECO:0000313" key="3">
    <source>
        <dbReference type="Proteomes" id="UP000762676"/>
    </source>
</evidence>
<keyword evidence="3" id="KW-1185">Reference proteome</keyword>
<dbReference type="AlphaFoldDB" id="A0AAV4JFS1"/>
<feature type="transmembrane region" description="Helical" evidence="1">
    <location>
        <begin position="43"/>
        <end position="61"/>
    </location>
</feature>
<reference evidence="2 3" key="1">
    <citation type="journal article" date="2021" name="Elife">
        <title>Chloroplast acquisition without the gene transfer in kleptoplastic sea slugs, Plakobranchus ocellatus.</title>
        <authorList>
            <person name="Maeda T."/>
            <person name="Takahashi S."/>
            <person name="Yoshida T."/>
            <person name="Shimamura S."/>
            <person name="Takaki Y."/>
            <person name="Nagai Y."/>
            <person name="Toyoda A."/>
            <person name="Suzuki Y."/>
            <person name="Arimoto A."/>
            <person name="Ishii H."/>
            <person name="Satoh N."/>
            <person name="Nishiyama T."/>
            <person name="Hasebe M."/>
            <person name="Maruyama T."/>
            <person name="Minagawa J."/>
            <person name="Obokata J."/>
            <person name="Shigenobu S."/>
        </authorList>
    </citation>
    <scope>NUCLEOTIDE SEQUENCE [LARGE SCALE GENOMIC DNA]</scope>
</reference>
<evidence type="ECO:0000313" key="2">
    <source>
        <dbReference type="EMBL" id="GFS19857.1"/>
    </source>
</evidence>
<comment type="caution">
    <text evidence="2">The sequence shown here is derived from an EMBL/GenBank/DDBJ whole genome shotgun (WGS) entry which is preliminary data.</text>
</comment>
<gene>
    <name evidence="2" type="ORF">ElyMa_003300000</name>
</gene>
<accession>A0AAV4JFS1</accession>
<proteinExistence type="predicted"/>
<name>A0AAV4JFS1_9GAST</name>